<protein>
    <submittedName>
        <fullName evidence="1">Uncharacterized protein</fullName>
    </submittedName>
</protein>
<comment type="caution">
    <text evidence="1">The sequence shown here is derived from an EMBL/GenBank/DDBJ whole genome shotgun (WGS) entry which is preliminary data.</text>
</comment>
<proteinExistence type="predicted"/>
<dbReference type="AlphaFoldDB" id="A0A9P6NQZ7"/>
<evidence type="ECO:0000313" key="1">
    <source>
        <dbReference type="EMBL" id="KAG0151766.1"/>
    </source>
</evidence>
<name>A0A9P6NQZ7_9BASI</name>
<gene>
    <name evidence="1" type="ORF">CROQUDRAFT_103449</name>
</gene>
<organism evidence="1 2">
    <name type="scientific">Cronartium quercuum f. sp. fusiforme G11</name>
    <dbReference type="NCBI Taxonomy" id="708437"/>
    <lineage>
        <taxon>Eukaryota</taxon>
        <taxon>Fungi</taxon>
        <taxon>Dikarya</taxon>
        <taxon>Basidiomycota</taxon>
        <taxon>Pucciniomycotina</taxon>
        <taxon>Pucciniomycetes</taxon>
        <taxon>Pucciniales</taxon>
        <taxon>Coleosporiaceae</taxon>
        <taxon>Cronartium</taxon>
    </lineage>
</organism>
<dbReference type="EMBL" id="MU167211">
    <property type="protein sequence ID" value="KAG0151766.1"/>
    <property type="molecule type" value="Genomic_DNA"/>
</dbReference>
<reference evidence="1" key="1">
    <citation type="submission" date="2013-11" db="EMBL/GenBank/DDBJ databases">
        <title>Genome sequence of the fusiform rust pathogen reveals effectors for host alternation and coevolution with pine.</title>
        <authorList>
            <consortium name="DOE Joint Genome Institute"/>
            <person name="Smith K."/>
            <person name="Pendleton A."/>
            <person name="Kubisiak T."/>
            <person name="Anderson C."/>
            <person name="Salamov A."/>
            <person name="Aerts A."/>
            <person name="Riley R."/>
            <person name="Clum A."/>
            <person name="Lindquist E."/>
            <person name="Ence D."/>
            <person name="Campbell M."/>
            <person name="Kronenberg Z."/>
            <person name="Feau N."/>
            <person name="Dhillon B."/>
            <person name="Hamelin R."/>
            <person name="Burleigh J."/>
            <person name="Smith J."/>
            <person name="Yandell M."/>
            <person name="Nelson C."/>
            <person name="Grigoriev I."/>
            <person name="Davis J."/>
        </authorList>
    </citation>
    <scope>NUCLEOTIDE SEQUENCE</scope>
    <source>
        <strain evidence="1">G11</strain>
    </source>
</reference>
<sequence length="178" mass="20223">MFYIRAGLELSYFVHIFEILASHRLSAGLKFRRILQHVPMIESDEEHGRSLRGRSIEFVISGNLGTDLGLVRERHDSRSHDPYPVRLRLRALVHHLPIPHLLPLRNALVVDYQSRQYRCAVVEFNKPLSRFAMRKHDAYDAILTGSPSNGVVLGVHTIHAGPLDTFSLSSLSPHVFVC</sequence>
<evidence type="ECO:0000313" key="2">
    <source>
        <dbReference type="Proteomes" id="UP000886653"/>
    </source>
</evidence>
<dbReference type="Proteomes" id="UP000886653">
    <property type="component" value="Unassembled WGS sequence"/>
</dbReference>
<keyword evidence="2" id="KW-1185">Reference proteome</keyword>
<accession>A0A9P6NQZ7</accession>